<keyword evidence="8" id="KW-0788">Thiol protease</keyword>
<keyword evidence="4" id="KW-0479">Metal-binding</keyword>
<dbReference type="PROSITE" id="PS50271">
    <property type="entry name" value="ZF_UBP"/>
    <property type="match status" value="1"/>
</dbReference>
<dbReference type="InterPro" id="IPR018200">
    <property type="entry name" value="USP_CS"/>
</dbReference>
<dbReference type="HOGENOM" id="CLU_009884_3_0_1"/>
<reference evidence="13 14" key="1">
    <citation type="journal article" date="2014" name="MBio">
        <title>The Ordospora colligata genome; evolution of extreme reduction in microsporidia and host-to-parasite horizontal gene transfer.</title>
        <authorList>
            <person name="Pombert J.-F."/>
            <person name="Haag K.L."/>
            <person name="Beidas S."/>
            <person name="Ebert D."/>
            <person name="Keeling P.J."/>
        </authorList>
    </citation>
    <scope>NUCLEOTIDE SEQUENCE [LARGE SCALE GENOMIC DNA]</scope>
    <source>
        <strain evidence="13 14">OC4</strain>
    </source>
</reference>
<evidence type="ECO:0000259" key="12">
    <source>
        <dbReference type="PROSITE" id="PS50271"/>
    </source>
</evidence>
<dbReference type="AlphaFoldDB" id="A0A0B2UMC3"/>
<evidence type="ECO:0000256" key="10">
    <source>
        <dbReference type="PROSITE-ProRule" id="PRU00502"/>
    </source>
</evidence>
<evidence type="ECO:0000256" key="2">
    <source>
        <dbReference type="ARBA" id="ARBA00012759"/>
    </source>
</evidence>
<dbReference type="InterPro" id="IPR050164">
    <property type="entry name" value="Peptidase_C19"/>
</dbReference>
<evidence type="ECO:0000256" key="9">
    <source>
        <dbReference type="ARBA" id="ARBA00022833"/>
    </source>
</evidence>
<gene>
    <name evidence="13" type="ORF">M896_031070</name>
</gene>
<sequence length="541" mass="62230">MNAIVNLSRFKKCCCYCYKDVTDGVFVCTCGFSLCSVHKQIHFYKAGCFEVLEVKDFGDERGVEVRSEVLGEEEVLDATNKLKVLADHNYFEGITQENDEIMCSHGCSTNTGNLNIGEMCKIKCEKCDIRSRLWICISCGYVGCGRKQYGVEGEGHARMHYEKEGHNLFVLVESLGMKNVEVFCYLCDSRVMSEYDMFDRIVRIRFKGQNAIDAIDDIYVRIDYSGQIEVSDANNHKIADESVEEEVDGPYIGIGNFGNTCYISSVLQMLGYVVSYEDVDTEMHFEVCHAKNPLECLFCQLMRVFGRMKQSVKESKGSRILIEELVNLVCINMPMFERHTQQDAHEFLVLLMEQIAEAECLYLIPQITSLLNFEICMKVECTGCDEVCMTNEKIPVICTIMNENIRKAVYVFFDDDVWKCECGGEKRRKKRIMRLPKYMAVQVGRYVYDRGDFKKIKDKIGIRSLVLEKHMDNVYGDNECEVSKDHEYRVVGCINHTGLHLGSGHYTWWVYNEKGCKLIDDTKIVECNVEILEDGYIFLLR</sequence>
<evidence type="ECO:0000256" key="4">
    <source>
        <dbReference type="ARBA" id="ARBA00022723"/>
    </source>
</evidence>
<dbReference type="PROSITE" id="PS50235">
    <property type="entry name" value="USP_3"/>
    <property type="match status" value="1"/>
</dbReference>
<dbReference type="SMART" id="SM00290">
    <property type="entry name" value="ZnF_UBP"/>
    <property type="match status" value="1"/>
</dbReference>
<dbReference type="InterPro" id="IPR028889">
    <property type="entry name" value="USP"/>
</dbReference>
<dbReference type="GO" id="GO:0005634">
    <property type="term" value="C:nucleus"/>
    <property type="evidence" value="ECO:0007669"/>
    <property type="project" value="TreeGrafter"/>
</dbReference>
<protein>
    <recommendedName>
        <fullName evidence="2">ubiquitinyl hydrolase 1</fullName>
        <ecNumber evidence="2">3.4.19.12</ecNumber>
    </recommendedName>
</protein>
<keyword evidence="6" id="KW-0833">Ubl conjugation pathway</keyword>
<dbReference type="PANTHER" id="PTHR24006">
    <property type="entry name" value="UBIQUITIN CARBOXYL-TERMINAL HYDROLASE"/>
    <property type="match status" value="1"/>
</dbReference>
<dbReference type="GO" id="GO:0004843">
    <property type="term" value="F:cysteine-type deubiquitinase activity"/>
    <property type="evidence" value="ECO:0007669"/>
    <property type="project" value="UniProtKB-EC"/>
</dbReference>
<evidence type="ECO:0000256" key="7">
    <source>
        <dbReference type="ARBA" id="ARBA00022801"/>
    </source>
</evidence>
<evidence type="ECO:0000256" key="5">
    <source>
        <dbReference type="ARBA" id="ARBA00022771"/>
    </source>
</evidence>
<accession>A0A0B2UMC3</accession>
<dbReference type="InterPro" id="IPR001394">
    <property type="entry name" value="Peptidase_C19_UCH"/>
</dbReference>
<dbReference type="GO" id="GO:0008270">
    <property type="term" value="F:zinc ion binding"/>
    <property type="evidence" value="ECO:0007669"/>
    <property type="project" value="UniProtKB-KW"/>
</dbReference>
<dbReference type="OrthoDB" id="289038at2759"/>
<evidence type="ECO:0000256" key="1">
    <source>
        <dbReference type="ARBA" id="ARBA00000707"/>
    </source>
</evidence>
<dbReference type="InterPro" id="IPR013083">
    <property type="entry name" value="Znf_RING/FYVE/PHD"/>
</dbReference>
<keyword evidence="5 10" id="KW-0863">Zinc-finger</keyword>
<dbReference type="VEuPathDB" id="MicrosporidiaDB:M896_031070"/>
<dbReference type="Pfam" id="PF00443">
    <property type="entry name" value="UCH"/>
    <property type="match status" value="1"/>
</dbReference>
<dbReference type="EMBL" id="JOKQ01000003">
    <property type="protein sequence ID" value="KHN70120.1"/>
    <property type="molecule type" value="Genomic_DNA"/>
</dbReference>
<evidence type="ECO:0000313" key="14">
    <source>
        <dbReference type="Proteomes" id="UP000031056"/>
    </source>
</evidence>
<dbReference type="InParanoid" id="A0A0B2UMC3"/>
<dbReference type="Proteomes" id="UP000031056">
    <property type="component" value="Unassembled WGS sequence"/>
</dbReference>
<dbReference type="InterPro" id="IPR038765">
    <property type="entry name" value="Papain-like_cys_pep_sf"/>
</dbReference>
<dbReference type="InterPro" id="IPR001607">
    <property type="entry name" value="Znf_UBP"/>
</dbReference>
<dbReference type="Pfam" id="PF02148">
    <property type="entry name" value="zf-UBP"/>
    <property type="match status" value="1"/>
</dbReference>
<dbReference type="PANTHER" id="PTHR24006:SF687">
    <property type="entry name" value="UBIQUITIN CARBOXYL-TERMINAL HYDROLASE 10"/>
    <property type="match status" value="1"/>
</dbReference>
<dbReference type="STRING" id="1354746.A0A0B2UMC3"/>
<dbReference type="CDD" id="cd02257">
    <property type="entry name" value="Peptidase_C19"/>
    <property type="match status" value="1"/>
</dbReference>
<dbReference type="RefSeq" id="XP_014564162.1">
    <property type="nucleotide sequence ID" value="XM_014708676.1"/>
</dbReference>
<evidence type="ECO:0000256" key="6">
    <source>
        <dbReference type="ARBA" id="ARBA00022786"/>
    </source>
</evidence>
<proteinExistence type="predicted"/>
<evidence type="ECO:0000259" key="11">
    <source>
        <dbReference type="PROSITE" id="PS50235"/>
    </source>
</evidence>
<feature type="domain" description="UBP-type" evidence="12">
    <location>
        <begin position="101"/>
        <end position="211"/>
    </location>
</feature>
<keyword evidence="9" id="KW-0862">Zinc</keyword>
<dbReference type="GO" id="GO:0006508">
    <property type="term" value="P:proteolysis"/>
    <property type="evidence" value="ECO:0007669"/>
    <property type="project" value="UniProtKB-KW"/>
</dbReference>
<keyword evidence="14" id="KW-1185">Reference proteome</keyword>
<evidence type="ECO:0000256" key="8">
    <source>
        <dbReference type="ARBA" id="ARBA00022807"/>
    </source>
</evidence>
<comment type="catalytic activity">
    <reaction evidence="1">
        <text>Thiol-dependent hydrolysis of ester, thioester, amide, peptide and isopeptide bonds formed by the C-terminal Gly of ubiquitin (a 76-residue protein attached to proteins as an intracellular targeting signal).</text>
        <dbReference type="EC" id="3.4.19.12"/>
    </reaction>
</comment>
<keyword evidence="7" id="KW-0378">Hydrolase</keyword>
<feature type="domain" description="USP" evidence="11">
    <location>
        <begin position="252"/>
        <end position="541"/>
    </location>
</feature>
<dbReference type="SUPFAM" id="SSF57850">
    <property type="entry name" value="RING/U-box"/>
    <property type="match status" value="1"/>
</dbReference>
<keyword evidence="3" id="KW-0645">Protease</keyword>
<evidence type="ECO:0000256" key="3">
    <source>
        <dbReference type="ARBA" id="ARBA00022670"/>
    </source>
</evidence>
<dbReference type="GO" id="GO:0016579">
    <property type="term" value="P:protein deubiquitination"/>
    <property type="evidence" value="ECO:0007669"/>
    <property type="project" value="InterPro"/>
</dbReference>
<comment type="caution">
    <text evidence="13">The sequence shown here is derived from an EMBL/GenBank/DDBJ whole genome shotgun (WGS) entry which is preliminary data.</text>
</comment>
<dbReference type="EC" id="3.4.19.12" evidence="2"/>
<organism evidence="13 14">
    <name type="scientific">Ordospora colligata OC4</name>
    <dbReference type="NCBI Taxonomy" id="1354746"/>
    <lineage>
        <taxon>Eukaryota</taxon>
        <taxon>Fungi</taxon>
        <taxon>Fungi incertae sedis</taxon>
        <taxon>Microsporidia</taxon>
        <taxon>Ordosporidae</taxon>
        <taxon>Ordospora</taxon>
    </lineage>
</organism>
<dbReference type="PROSITE" id="PS00972">
    <property type="entry name" value="USP_1"/>
    <property type="match status" value="1"/>
</dbReference>
<dbReference type="GO" id="GO:0005829">
    <property type="term" value="C:cytosol"/>
    <property type="evidence" value="ECO:0007669"/>
    <property type="project" value="TreeGrafter"/>
</dbReference>
<evidence type="ECO:0000313" key="13">
    <source>
        <dbReference type="EMBL" id="KHN70120.1"/>
    </source>
</evidence>
<dbReference type="SUPFAM" id="SSF54001">
    <property type="entry name" value="Cysteine proteinases"/>
    <property type="match status" value="1"/>
</dbReference>
<dbReference type="GeneID" id="26261391"/>
<name>A0A0B2UMC3_9MICR</name>
<dbReference type="Gene3D" id="3.30.40.10">
    <property type="entry name" value="Zinc/RING finger domain, C3HC4 (zinc finger)"/>
    <property type="match status" value="1"/>
</dbReference>
<dbReference type="Gene3D" id="3.90.70.10">
    <property type="entry name" value="Cysteine proteinases"/>
    <property type="match status" value="1"/>
</dbReference>